<evidence type="ECO:0000313" key="8">
    <source>
        <dbReference type="Proteomes" id="UP001500027"/>
    </source>
</evidence>
<dbReference type="EMBL" id="BAABAV010000001">
    <property type="protein sequence ID" value="GAA4269336.1"/>
    <property type="molecule type" value="Genomic_DNA"/>
</dbReference>
<evidence type="ECO:0000256" key="2">
    <source>
        <dbReference type="ARBA" id="ARBA00022729"/>
    </source>
</evidence>
<comment type="caution">
    <text evidence="7">The sequence shown here is derived from an EMBL/GenBank/DDBJ whole genome shotgun (WGS) entry which is preliminary data.</text>
</comment>
<protein>
    <recommendedName>
        <fullName evidence="9">Alginate lyase family protein</fullName>
    </recommendedName>
</protein>
<organism evidence="7 8">
    <name type="scientific">Hyunsoonleella aestuarii</name>
    <dbReference type="NCBI Taxonomy" id="912802"/>
    <lineage>
        <taxon>Bacteria</taxon>
        <taxon>Pseudomonadati</taxon>
        <taxon>Bacteroidota</taxon>
        <taxon>Flavobacteriia</taxon>
        <taxon>Flavobacteriales</taxon>
        <taxon>Flavobacteriaceae</taxon>
    </lineage>
</organism>
<sequence>MNKIIFQEVLICNKSVEKSKNINVLLIVLLRSLTLFFHTTNKISSYLKSALLLVLVISLTSFSCKEKESKENTVTSNSGHPSLIITKQGVKDIRSNLGSIPIFDKTLATTKKEIDSEIKNGFDVPTPKDYSGGYTHETHKKNYVLMQKAGVLYQILEDDTYAQFVKDMLFEYAKKYPTWPIHPKPRSYARGKLFWQCLNDSNWLVYTSQAYDCIYDFLNEEERNTLETDLFRPFADYISKENPQFFNRVHNHATWGNSAVGMMALVMDDDELLDRALNGVKDVNFNPNKKDNDGGYIRKDGQKIGFYANVDEPFSPDGYFTEGPYYQRYASYPFLIFAQALQNKKPEHKVFEYKDGVLIKSINALLNLSDSGGDFFLLNDAQKGMSYFNASLISTVDIGYHFGGNDPGLLSIAKMQDEVTLDDAGLAVALGIKEGKEKPFVKKSIELSDGANGDEGAVGILRSYGLELVFKYTAHGLSHGHFDKLSFALFEDGEEVVQDYGMSRFVNIEQKGGGNYLKENKTWAKQTIAHNTITQNETSQFKGKYDIGSKHHSNKYVFSVANENVQVASAKEENAYPGTKLHRTMVTIKDEDYENPYVLDIMRVSSENTNQYDLPFYFLGHVMQTNFAYNKLNVPEVLGKSDGYQHLFKEASASANGENIKLNWLLNNKFYTYSAINSNNDELIFGRIGANDPEYNLRNEQTLILRKKNAKDALFVSVIESHGTYSPVSELAINAYSNIKNISVLYNSKEYTAVQIETKNNKSKVFIISNENNDKDAAHKLTINNKEYTWQGTYTLTENE</sequence>
<keyword evidence="4" id="KW-0456">Lyase</keyword>
<dbReference type="InterPro" id="IPR008929">
    <property type="entry name" value="Chondroitin_lyas"/>
</dbReference>
<name>A0ABP8EB47_9FLAO</name>
<dbReference type="PANTHER" id="PTHR39210">
    <property type="entry name" value="HEPARIN-SULFATE LYASE"/>
    <property type="match status" value="1"/>
</dbReference>
<evidence type="ECO:0000259" key="6">
    <source>
        <dbReference type="Pfam" id="PF07940"/>
    </source>
</evidence>
<accession>A0ABP8EB47</accession>
<dbReference type="Gene3D" id="2.70.98.70">
    <property type="match status" value="1"/>
</dbReference>
<feature type="domain" description="Heparinase II/III-like C-terminal" evidence="6">
    <location>
        <begin position="449"/>
        <end position="703"/>
    </location>
</feature>
<evidence type="ECO:0000256" key="4">
    <source>
        <dbReference type="ARBA" id="ARBA00023239"/>
    </source>
</evidence>
<feature type="domain" description="Alginate lyase" evidence="5">
    <location>
        <begin position="148"/>
        <end position="368"/>
    </location>
</feature>
<dbReference type="SUPFAM" id="SSF48230">
    <property type="entry name" value="Chondroitin AC/alginate lyase"/>
    <property type="match status" value="1"/>
</dbReference>
<reference evidence="8" key="1">
    <citation type="journal article" date="2019" name="Int. J. Syst. Evol. Microbiol.">
        <title>The Global Catalogue of Microorganisms (GCM) 10K type strain sequencing project: providing services to taxonomists for standard genome sequencing and annotation.</title>
        <authorList>
            <consortium name="The Broad Institute Genomics Platform"/>
            <consortium name="The Broad Institute Genome Sequencing Center for Infectious Disease"/>
            <person name="Wu L."/>
            <person name="Ma J."/>
        </authorList>
    </citation>
    <scope>NUCLEOTIDE SEQUENCE [LARGE SCALE GENOMIC DNA]</scope>
    <source>
        <strain evidence="8">JCM 17452</strain>
    </source>
</reference>
<dbReference type="Pfam" id="PF07940">
    <property type="entry name" value="Hepar_II_III_C"/>
    <property type="match status" value="1"/>
</dbReference>
<evidence type="ECO:0000256" key="1">
    <source>
        <dbReference type="ARBA" id="ARBA00004418"/>
    </source>
</evidence>
<evidence type="ECO:0000313" key="7">
    <source>
        <dbReference type="EMBL" id="GAA4269336.1"/>
    </source>
</evidence>
<evidence type="ECO:0000259" key="5">
    <source>
        <dbReference type="Pfam" id="PF05426"/>
    </source>
</evidence>
<dbReference type="Proteomes" id="UP001500027">
    <property type="component" value="Unassembled WGS sequence"/>
</dbReference>
<dbReference type="Gene3D" id="1.50.10.100">
    <property type="entry name" value="Chondroitin AC/alginate lyase"/>
    <property type="match status" value="1"/>
</dbReference>
<evidence type="ECO:0000256" key="3">
    <source>
        <dbReference type="ARBA" id="ARBA00022764"/>
    </source>
</evidence>
<keyword evidence="3" id="KW-0574">Periplasm</keyword>
<dbReference type="Pfam" id="PF05426">
    <property type="entry name" value="Alginate_lyase"/>
    <property type="match status" value="1"/>
</dbReference>
<proteinExistence type="predicted"/>
<dbReference type="InterPro" id="IPR012480">
    <property type="entry name" value="Hepar_II_III_C"/>
</dbReference>
<keyword evidence="2" id="KW-0732">Signal</keyword>
<gene>
    <name evidence="7" type="ORF">GCM10022257_14370</name>
</gene>
<evidence type="ECO:0008006" key="9">
    <source>
        <dbReference type="Google" id="ProtNLM"/>
    </source>
</evidence>
<comment type="subcellular location">
    <subcellularLocation>
        <location evidence="1">Periplasm</location>
    </subcellularLocation>
</comment>
<dbReference type="InterPro" id="IPR008397">
    <property type="entry name" value="Alginate_lyase_dom"/>
</dbReference>
<dbReference type="PANTHER" id="PTHR39210:SF1">
    <property type="entry name" value="HEPARIN-SULFATE LYASE"/>
    <property type="match status" value="1"/>
</dbReference>
<dbReference type="RefSeq" id="WP_139000754.1">
    <property type="nucleotide sequence ID" value="NZ_BAABAV010000001.1"/>
</dbReference>
<keyword evidence="8" id="KW-1185">Reference proteome</keyword>